<dbReference type="InterPro" id="IPR036388">
    <property type="entry name" value="WH-like_DNA-bd_sf"/>
</dbReference>
<protein>
    <submittedName>
        <fullName evidence="7">RNA polymerase sigma-70 factor (Sigma-E family)</fullName>
    </submittedName>
</protein>
<dbReference type="EMBL" id="JAMZDX010000009">
    <property type="protein sequence ID" value="MCP2314644.1"/>
    <property type="molecule type" value="Genomic_DNA"/>
</dbReference>
<dbReference type="SUPFAM" id="SSF88946">
    <property type="entry name" value="Sigma2 domain of RNA polymerase sigma factors"/>
    <property type="match status" value="1"/>
</dbReference>
<organism evidence="7 8">
    <name type="scientific">Kitasatospora paracochleata</name>
    <dbReference type="NCBI Taxonomy" id="58354"/>
    <lineage>
        <taxon>Bacteria</taxon>
        <taxon>Bacillati</taxon>
        <taxon>Actinomycetota</taxon>
        <taxon>Actinomycetes</taxon>
        <taxon>Kitasatosporales</taxon>
        <taxon>Streptomycetaceae</taxon>
        <taxon>Kitasatospora</taxon>
    </lineage>
</organism>
<name>A0ABT1JBM9_9ACTN</name>
<keyword evidence="5" id="KW-0804">Transcription</keyword>
<gene>
    <name evidence="7" type="ORF">FHR36_007845</name>
</gene>
<dbReference type="InterPro" id="IPR013324">
    <property type="entry name" value="RNA_pol_sigma_r3/r4-like"/>
</dbReference>
<dbReference type="Gene3D" id="1.10.1740.10">
    <property type="match status" value="1"/>
</dbReference>
<comment type="caution">
    <text evidence="7">The sequence shown here is derived from an EMBL/GenBank/DDBJ whole genome shotgun (WGS) entry which is preliminary data.</text>
</comment>
<dbReference type="SUPFAM" id="SSF88659">
    <property type="entry name" value="Sigma3 and sigma4 domains of RNA polymerase sigma factors"/>
    <property type="match status" value="1"/>
</dbReference>
<dbReference type="NCBIfam" id="TIGR02937">
    <property type="entry name" value="sigma70-ECF"/>
    <property type="match status" value="1"/>
</dbReference>
<dbReference type="Pfam" id="PF08281">
    <property type="entry name" value="Sigma70_r4_2"/>
    <property type="match status" value="1"/>
</dbReference>
<evidence type="ECO:0000256" key="5">
    <source>
        <dbReference type="ARBA" id="ARBA00023163"/>
    </source>
</evidence>
<dbReference type="RefSeq" id="WP_253804999.1">
    <property type="nucleotide sequence ID" value="NZ_BAAAUB010000060.1"/>
</dbReference>
<keyword evidence="3" id="KW-0731">Sigma factor</keyword>
<keyword evidence="4" id="KW-0238">DNA-binding</keyword>
<keyword evidence="2" id="KW-0805">Transcription regulation</keyword>
<dbReference type="PANTHER" id="PTHR43133">
    <property type="entry name" value="RNA POLYMERASE ECF-TYPE SIGMA FACTO"/>
    <property type="match status" value="1"/>
</dbReference>
<dbReference type="Proteomes" id="UP001206483">
    <property type="component" value="Unassembled WGS sequence"/>
</dbReference>
<dbReference type="PANTHER" id="PTHR43133:SF50">
    <property type="entry name" value="ECF RNA POLYMERASE SIGMA FACTOR SIGM"/>
    <property type="match status" value="1"/>
</dbReference>
<dbReference type="InterPro" id="IPR013325">
    <property type="entry name" value="RNA_pol_sigma_r2"/>
</dbReference>
<accession>A0ABT1JBM9</accession>
<evidence type="ECO:0000259" key="6">
    <source>
        <dbReference type="Pfam" id="PF08281"/>
    </source>
</evidence>
<dbReference type="CDD" id="cd06171">
    <property type="entry name" value="Sigma70_r4"/>
    <property type="match status" value="1"/>
</dbReference>
<feature type="domain" description="RNA polymerase sigma factor 70 region 4 type 2" evidence="6">
    <location>
        <begin position="104"/>
        <end position="154"/>
    </location>
</feature>
<dbReference type="InterPro" id="IPR014325">
    <property type="entry name" value="RNA_pol_sigma-E_actinobac"/>
</dbReference>
<comment type="similarity">
    <text evidence="1">Belongs to the sigma-70 factor family. ECF subfamily.</text>
</comment>
<evidence type="ECO:0000313" key="8">
    <source>
        <dbReference type="Proteomes" id="UP001206483"/>
    </source>
</evidence>
<evidence type="ECO:0000256" key="1">
    <source>
        <dbReference type="ARBA" id="ARBA00010641"/>
    </source>
</evidence>
<sequence>MTNSPDPERPAFDAFVAARYQALLRAAYVITGNVHDGTDLLHDALARVYARRSLIRDAAATEAYVRRAMVRAHISRWRSLGRETPTAQPPEFAAPEPAEWDPQLGAAMRRLPPRQRTAVALRYYADLPMAQVADEMGCSLATAKTHLARAMKALRQDLAQDRQDREAISVGG</sequence>
<dbReference type="InterPro" id="IPR014284">
    <property type="entry name" value="RNA_pol_sigma-70_dom"/>
</dbReference>
<dbReference type="InterPro" id="IPR039425">
    <property type="entry name" value="RNA_pol_sigma-70-like"/>
</dbReference>
<dbReference type="NCBIfam" id="TIGR02983">
    <property type="entry name" value="SigE-fam_strep"/>
    <property type="match status" value="1"/>
</dbReference>
<evidence type="ECO:0000256" key="2">
    <source>
        <dbReference type="ARBA" id="ARBA00023015"/>
    </source>
</evidence>
<dbReference type="InterPro" id="IPR013249">
    <property type="entry name" value="RNA_pol_sigma70_r4_t2"/>
</dbReference>
<evidence type="ECO:0000256" key="4">
    <source>
        <dbReference type="ARBA" id="ARBA00023125"/>
    </source>
</evidence>
<reference evidence="7 8" key="1">
    <citation type="submission" date="2022-06" db="EMBL/GenBank/DDBJ databases">
        <title>Sequencing the genomes of 1000 actinobacteria strains.</title>
        <authorList>
            <person name="Klenk H.-P."/>
        </authorList>
    </citation>
    <scope>NUCLEOTIDE SEQUENCE [LARGE SCALE GENOMIC DNA]</scope>
    <source>
        <strain evidence="7 8">DSM 41656</strain>
    </source>
</reference>
<dbReference type="Gene3D" id="1.10.10.10">
    <property type="entry name" value="Winged helix-like DNA-binding domain superfamily/Winged helix DNA-binding domain"/>
    <property type="match status" value="1"/>
</dbReference>
<keyword evidence="8" id="KW-1185">Reference proteome</keyword>
<evidence type="ECO:0000313" key="7">
    <source>
        <dbReference type="EMBL" id="MCP2314644.1"/>
    </source>
</evidence>
<evidence type="ECO:0000256" key="3">
    <source>
        <dbReference type="ARBA" id="ARBA00023082"/>
    </source>
</evidence>
<proteinExistence type="inferred from homology"/>